<feature type="region of interest" description="Disordered" evidence="5">
    <location>
        <begin position="302"/>
        <end position="499"/>
    </location>
</feature>
<evidence type="ECO:0000313" key="8">
    <source>
        <dbReference type="EMBL" id="PMD23310.1"/>
    </source>
</evidence>
<dbReference type="GO" id="GO:0003729">
    <property type="term" value="F:mRNA binding"/>
    <property type="evidence" value="ECO:0007669"/>
    <property type="project" value="TreeGrafter"/>
</dbReference>
<evidence type="ECO:0000313" key="9">
    <source>
        <dbReference type="Proteomes" id="UP000235672"/>
    </source>
</evidence>
<dbReference type="InterPro" id="IPR035979">
    <property type="entry name" value="RBD_domain_sf"/>
</dbReference>
<organism evidence="8 9">
    <name type="scientific">Hyaloscypha hepaticicola</name>
    <dbReference type="NCBI Taxonomy" id="2082293"/>
    <lineage>
        <taxon>Eukaryota</taxon>
        <taxon>Fungi</taxon>
        <taxon>Dikarya</taxon>
        <taxon>Ascomycota</taxon>
        <taxon>Pezizomycotina</taxon>
        <taxon>Leotiomycetes</taxon>
        <taxon>Helotiales</taxon>
        <taxon>Hyaloscyphaceae</taxon>
        <taxon>Hyaloscypha</taxon>
    </lineage>
</organism>
<feature type="region of interest" description="Disordered" evidence="5">
    <location>
        <begin position="1"/>
        <end position="100"/>
    </location>
</feature>
<accession>A0A2J6QAK9</accession>
<keyword evidence="2 4" id="KW-0694">RNA-binding</keyword>
<dbReference type="EMBL" id="KZ613475">
    <property type="protein sequence ID" value="PMD23310.1"/>
    <property type="molecule type" value="Genomic_DNA"/>
</dbReference>
<dbReference type="SMART" id="SM00715">
    <property type="entry name" value="LA"/>
    <property type="match status" value="1"/>
</dbReference>
<dbReference type="InterPro" id="IPR036390">
    <property type="entry name" value="WH_DNA-bd_sf"/>
</dbReference>
<dbReference type="OrthoDB" id="439993at2759"/>
<evidence type="ECO:0000259" key="7">
    <source>
        <dbReference type="PROSITE" id="PS50961"/>
    </source>
</evidence>
<dbReference type="PANTHER" id="PTHR22792:SF140">
    <property type="entry name" value="ACHILLES, ISOFORM A"/>
    <property type="match status" value="1"/>
</dbReference>
<evidence type="ECO:0000256" key="5">
    <source>
        <dbReference type="SAM" id="MobiDB-lite"/>
    </source>
</evidence>
<dbReference type="CDD" id="cd12291">
    <property type="entry name" value="RRM1_La"/>
    <property type="match status" value="1"/>
</dbReference>
<feature type="compositionally biased region" description="Basic and acidic residues" evidence="5">
    <location>
        <begin position="484"/>
        <end position="499"/>
    </location>
</feature>
<sequence length="499" mass="55392">MSNLKAETTEPDPAATSLPNENTVNKGDVDPSVPTDKEAVMAAAESEDVNGASEAKEEKTVEKSEAATDVNEEISDTKAEDSGVSSKKEDKIGNSGVLKTKAQIDETRKNHSKYDPSILPNTDDPKKIRAQVEFYFSDANLPSDKHLWNLTDGELNLPVSIAEICKFGRMKRFQPMSAIVAALRESEFLEVTGPEGHEQVKRKVAYDPAAAKSTSESRSVYVKGFGDEEPSSQFDIEAFFAQFGPTNAVRLRRSAEKLFKGSVFVEFADEETAQNFLALEPKPLWKGKHPLKFQPKKEYMAAKIQDIRDGKMEPAETWSQGNRGRGRGGRGNNYRGDRGRGRGDSRGDRDPDDWKKRREEDRASGFKDDRHRNDRGRHGRDGDRKGGRGRGRGGRDGGRDDRGPRPDDRNRERREKDRARKDVPSEKTENEKKRVREEDDGGDEKPAKKVNSKSEESPAVESADSPAANGKKRAREDDEAGEPAAKKVDSKSEVAVEAS</sequence>
<evidence type="ECO:0000256" key="3">
    <source>
        <dbReference type="ARBA" id="ARBA00023242"/>
    </source>
</evidence>
<dbReference type="Pfam" id="PF05383">
    <property type="entry name" value="La"/>
    <property type="match status" value="1"/>
</dbReference>
<evidence type="ECO:0000256" key="4">
    <source>
        <dbReference type="PROSITE-ProRule" id="PRU00332"/>
    </source>
</evidence>
<dbReference type="AlphaFoldDB" id="A0A2J6QAK9"/>
<dbReference type="Pfam" id="PF00076">
    <property type="entry name" value="RRM_1"/>
    <property type="match status" value="1"/>
</dbReference>
<evidence type="ECO:0008006" key="10">
    <source>
        <dbReference type="Google" id="ProtNLM"/>
    </source>
</evidence>
<dbReference type="InterPro" id="IPR000504">
    <property type="entry name" value="RRM_dom"/>
</dbReference>
<gene>
    <name evidence="8" type="ORF">NA56DRAFT_644209</name>
</gene>
<dbReference type="GO" id="GO:1990904">
    <property type="term" value="C:ribonucleoprotein complex"/>
    <property type="evidence" value="ECO:0007669"/>
    <property type="project" value="InterPro"/>
</dbReference>
<dbReference type="InterPro" id="IPR006630">
    <property type="entry name" value="La_HTH"/>
</dbReference>
<comment type="subcellular location">
    <subcellularLocation>
        <location evidence="1">Nucleus</location>
    </subcellularLocation>
</comment>
<evidence type="ECO:0000259" key="6">
    <source>
        <dbReference type="PROSITE" id="PS50102"/>
    </source>
</evidence>
<dbReference type="SUPFAM" id="SSF46785">
    <property type="entry name" value="Winged helix' DNA-binding domain"/>
    <property type="match status" value="1"/>
</dbReference>
<dbReference type="PROSITE" id="PS50961">
    <property type="entry name" value="HTH_LA"/>
    <property type="match status" value="1"/>
</dbReference>
<keyword evidence="3" id="KW-0539">Nucleus</keyword>
<dbReference type="SMART" id="SM00360">
    <property type="entry name" value="RRM"/>
    <property type="match status" value="1"/>
</dbReference>
<feature type="compositionally biased region" description="Basic and acidic residues" evidence="5">
    <location>
        <begin position="75"/>
        <end position="92"/>
    </location>
</feature>
<dbReference type="InterPro" id="IPR012677">
    <property type="entry name" value="Nucleotide-bd_a/b_plait_sf"/>
</dbReference>
<feature type="compositionally biased region" description="Basic and acidic residues" evidence="5">
    <location>
        <begin position="54"/>
        <end position="66"/>
    </location>
</feature>
<keyword evidence="9" id="KW-1185">Reference proteome</keyword>
<dbReference type="PANTHER" id="PTHR22792">
    <property type="entry name" value="LUPUS LA PROTEIN-RELATED"/>
    <property type="match status" value="1"/>
</dbReference>
<reference evidence="8 9" key="1">
    <citation type="submission" date="2016-05" db="EMBL/GenBank/DDBJ databases">
        <title>A degradative enzymes factory behind the ericoid mycorrhizal symbiosis.</title>
        <authorList>
            <consortium name="DOE Joint Genome Institute"/>
            <person name="Martino E."/>
            <person name="Morin E."/>
            <person name="Grelet G."/>
            <person name="Kuo A."/>
            <person name="Kohler A."/>
            <person name="Daghino S."/>
            <person name="Barry K."/>
            <person name="Choi C."/>
            <person name="Cichocki N."/>
            <person name="Clum A."/>
            <person name="Copeland A."/>
            <person name="Hainaut M."/>
            <person name="Haridas S."/>
            <person name="Labutti K."/>
            <person name="Lindquist E."/>
            <person name="Lipzen A."/>
            <person name="Khouja H.-R."/>
            <person name="Murat C."/>
            <person name="Ohm R."/>
            <person name="Olson A."/>
            <person name="Spatafora J."/>
            <person name="Veneault-Fourrey C."/>
            <person name="Henrissat B."/>
            <person name="Grigoriev I."/>
            <person name="Martin F."/>
            <person name="Perotto S."/>
        </authorList>
    </citation>
    <scope>NUCLEOTIDE SEQUENCE [LARGE SCALE GENOMIC DNA]</scope>
    <source>
        <strain evidence="8 9">UAMH 7357</strain>
    </source>
</reference>
<dbReference type="SUPFAM" id="SSF54928">
    <property type="entry name" value="RNA-binding domain, RBD"/>
    <property type="match status" value="1"/>
</dbReference>
<name>A0A2J6QAK9_9HELO</name>
<dbReference type="InterPro" id="IPR036388">
    <property type="entry name" value="WH-like_DNA-bd_sf"/>
</dbReference>
<protein>
    <recommendedName>
        <fullName evidence="10">HTH La-type RNA-binding domain-containing protein</fullName>
    </recommendedName>
</protein>
<dbReference type="GO" id="GO:0005634">
    <property type="term" value="C:nucleus"/>
    <property type="evidence" value="ECO:0007669"/>
    <property type="project" value="UniProtKB-SubCell"/>
</dbReference>
<dbReference type="GO" id="GO:0006396">
    <property type="term" value="P:RNA processing"/>
    <property type="evidence" value="ECO:0007669"/>
    <property type="project" value="InterPro"/>
</dbReference>
<dbReference type="STRING" id="1745343.A0A2J6QAK9"/>
<proteinExistence type="predicted"/>
<dbReference type="Proteomes" id="UP000235672">
    <property type="component" value="Unassembled WGS sequence"/>
</dbReference>
<dbReference type="InterPro" id="IPR045180">
    <property type="entry name" value="La_dom_prot"/>
</dbReference>
<dbReference type="Gene3D" id="1.10.10.10">
    <property type="entry name" value="Winged helix-like DNA-binding domain superfamily/Winged helix DNA-binding domain"/>
    <property type="match status" value="1"/>
</dbReference>
<dbReference type="PROSITE" id="PS50102">
    <property type="entry name" value="RRM"/>
    <property type="match status" value="1"/>
</dbReference>
<feature type="compositionally biased region" description="Basic and acidic residues" evidence="5">
    <location>
        <begin position="335"/>
        <end position="372"/>
    </location>
</feature>
<feature type="compositionally biased region" description="Basic and acidic residues" evidence="5">
    <location>
        <begin position="393"/>
        <end position="456"/>
    </location>
</feature>
<dbReference type="InterPro" id="IPR002344">
    <property type="entry name" value="Lupus_La"/>
</dbReference>
<feature type="compositionally biased region" description="Basic and acidic residues" evidence="5">
    <location>
        <begin position="302"/>
        <end position="314"/>
    </location>
</feature>
<evidence type="ECO:0000256" key="1">
    <source>
        <dbReference type="ARBA" id="ARBA00004123"/>
    </source>
</evidence>
<dbReference type="Gene3D" id="3.30.70.330">
    <property type="match status" value="1"/>
</dbReference>
<feature type="domain" description="RRM" evidence="6">
    <location>
        <begin position="218"/>
        <end position="298"/>
    </location>
</feature>
<evidence type="ECO:0000256" key="2">
    <source>
        <dbReference type="ARBA" id="ARBA00022884"/>
    </source>
</evidence>
<dbReference type="PRINTS" id="PR00302">
    <property type="entry name" value="LUPUSLA"/>
</dbReference>
<feature type="domain" description="HTH La-type RNA-binding" evidence="7">
    <location>
        <begin position="118"/>
        <end position="208"/>
    </location>
</feature>